<dbReference type="AlphaFoldDB" id="A0A7W8P4H4"/>
<evidence type="ECO:0000313" key="3">
    <source>
        <dbReference type="Proteomes" id="UP000592820"/>
    </source>
</evidence>
<dbReference type="EMBL" id="JACHDE010000019">
    <property type="protein sequence ID" value="MBB5404429.1"/>
    <property type="molecule type" value="Genomic_DNA"/>
</dbReference>
<dbReference type="SUPFAM" id="SSF52402">
    <property type="entry name" value="Adenine nucleotide alpha hydrolases-like"/>
    <property type="match status" value="1"/>
</dbReference>
<comment type="caution">
    <text evidence="2">The sequence shown here is derived from an EMBL/GenBank/DDBJ whole genome shotgun (WGS) entry which is preliminary data.</text>
</comment>
<dbReference type="Pfam" id="PF00582">
    <property type="entry name" value="Usp"/>
    <property type="match status" value="1"/>
</dbReference>
<feature type="domain" description="UspA" evidence="1">
    <location>
        <begin position="72"/>
        <end position="128"/>
    </location>
</feature>
<accession>A0A7W8P4H4</accession>
<gene>
    <name evidence="2" type="ORF">HDG41_006525</name>
</gene>
<organism evidence="2 3">
    <name type="scientific">Paraburkholderia youngii</name>
    <dbReference type="NCBI Taxonomy" id="2782701"/>
    <lineage>
        <taxon>Bacteria</taxon>
        <taxon>Pseudomonadati</taxon>
        <taxon>Pseudomonadota</taxon>
        <taxon>Betaproteobacteria</taxon>
        <taxon>Burkholderiales</taxon>
        <taxon>Burkholderiaceae</taxon>
        <taxon>Paraburkholderia</taxon>
    </lineage>
</organism>
<evidence type="ECO:0000259" key="1">
    <source>
        <dbReference type="Pfam" id="PF00582"/>
    </source>
</evidence>
<dbReference type="CDD" id="cd00293">
    <property type="entry name" value="USP-like"/>
    <property type="match status" value="1"/>
</dbReference>
<proteinExistence type="predicted"/>
<dbReference type="Gene3D" id="3.40.50.12370">
    <property type="match status" value="1"/>
</dbReference>
<dbReference type="Proteomes" id="UP000592820">
    <property type="component" value="Unassembled WGS sequence"/>
</dbReference>
<name>A0A7W8P4H4_9BURK</name>
<evidence type="ECO:0000313" key="2">
    <source>
        <dbReference type="EMBL" id="MBB5404429.1"/>
    </source>
</evidence>
<protein>
    <submittedName>
        <fullName evidence="2">Nucleotide-binding universal stress UspA family protein</fullName>
    </submittedName>
</protein>
<dbReference type="InterPro" id="IPR006016">
    <property type="entry name" value="UspA"/>
</dbReference>
<sequence length="131" mass="13886">MVDPTTVSATKAAKFSAPSVQIHDALPFLGHAAKVSLLTVHSPSDQPPRDRIPGADIQLTIARHGVKIDARELTIENDTPVSDALLSQASELGCDLIAMGAFAHSRLHEVVLGGATRTMLESMTVPVLFSH</sequence>
<reference evidence="2 3" key="1">
    <citation type="submission" date="2020-08" db="EMBL/GenBank/DDBJ databases">
        <title>Genomic Encyclopedia of Type Strains, Phase IV (KMG-V): Genome sequencing to study the core and pangenomes of soil and plant-associated prokaryotes.</title>
        <authorList>
            <person name="Whitman W."/>
        </authorList>
    </citation>
    <scope>NUCLEOTIDE SEQUENCE [LARGE SCALE GENOMIC DNA]</scope>
    <source>
        <strain evidence="2 3">JPY162</strain>
    </source>
</reference>